<dbReference type="InterPro" id="IPR036388">
    <property type="entry name" value="WH-like_DNA-bd_sf"/>
</dbReference>
<sequence length="316" mass="35041">MRLRQNPLSGKRKYLFGSLLCLFVAVICVAFTMESDDDFGIARREVLLRRIGHELLLLSGDSTSRVLPVEKIAENEYQVKFENAFTFAPASLISTTRRVLAQDPLTGNYVVNVLNAGTSSVTYAYAVSRNEKNDIVTCVGRQQPRAHYMINFKFEPTTTNTAKTGFLLGSLPFLALVGFVFLRPDKPRRDLPGEQEPVAALPVDSAPVPADIPQTSGITLGSVLFDANGRKLLVDEKTIDLTLTETRVLAIFASAPNEIIERSRLQKEIWEDEGVIVGRSLDMFISKLRKKLEADPAIRIVVVRGKGYRLEIGAVK</sequence>
<evidence type="ECO:0000259" key="3">
    <source>
        <dbReference type="PROSITE" id="PS51755"/>
    </source>
</evidence>
<proteinExistence type="predicted"/>
<dbReference type="SMART" id="SM00862">
    <property type="entry name" value="Trans_reg_C"/>
    <property type="match status" value="1"/>
</dbReference>
<feature type="DNA-binding region" description="OmpR/PhoB-type" evidence="2">
    <location>
        <begin position="215"/>
        <end position="312"/>
    </location>
</feature>
<dbReference type="CDD" id="cd00383">
    <property type="entry name" value="trans_reg_C"/>
    <property type="match status" value="1"/>
</dbReference>
<evidence type="ECO:0000256" key="2">
    <source>
        <dbReference type="PROSITE-ProRule" id="PRU01091"/>
    </source>
</evidence>
<reference evidence="4" key="1">
    <citation type="submission" date="2022-10" db="EMBL/GenBank/DDBJ databases">
        <title>Chitinophaga sp. nov., isolated from soil.</title>
        <authorList>
            <person name="Jeon C.O."/>
        </authorList>
    </citation>
    <scope>NUCLEOTIDE SEQUENCE</scope>
    <source>
        <strain evidence="4">R8</strain>
    </source>
</reference>
<dbReference type="SUPFAM" id="SSF46894">
    <property type="entry name" value="C-terminal effector domain of the bipartite response regulators"/>
    <property type="match status" value="1"/>
</dbReference>
<dbReference type="Pfam" id="PF00486">
    <property type="entry name" value="Trans_reg_C"/>
    <property type="match status" value="1"/>
</dbReference>
<keyword evidence="1 2" id="KW-0238">DNA-binding</keyword>
<dbReference type="InterPro" id="IPR016032">
    <property type="entry name" value="Sig_transdc_resp-reg_C-effctor"/>
</dbReference>
<dbReference type="Proteomes" id="UP001162741">
    <property type="component" value="Chromosome"/>
</dbReference>
<name>A0ABY6J5P2_9BACT</name>
<keyword evidence="5" id="KW-1185">Reference proteome</keyword>
<accession>A0ABY6J5P2</accession>
<evidence type="ECO:0000256" key="1">
    <source>
        <dbReference type="ARBA" id="ARBA00023125"/>
    </source>
</evidence>
<evidence type="ECO:0000313" key="4">
    <source>
        <dbReference type="EMBL" id="UYQ94995.1"/>
    </source>
</evidence>
<gene>
    <name evidence="4" type="ORF">MKQ68_07795</name>
</gene>
<evidence type="ECO:0000313" key="5">
    <source>
        <dbReference type="Proteomes" id="UP001162741"/>
    </source>
</evidence>
<protein>
    <submittedName>
        <fullName evidence="4">Winged helix-turn-helix domain-containing protein</fullName>
    </submittedName>
</protein>
<dbReference type="InterPro" id="IPR001867">
    <property type="entry name" value="OmpR/PhoB-type_DNA-bd"/>
</dbReference>
<dbReference type="PROSITE" id="PS51755">
    <property type="entry name" value="OMPR_PHOB"/>
    <property type="match status" value="1"/>
</dbReference>
<dbReference type="RefSeq" id="WP_264282803.1">
    <property type="nucleotide sequence ID" value="NZ_CP107006.1"/>
</dbReference>
<dbReference type="EMBL" id="CP107006">
    <property type="protein sequence ID" value="UYQ94995.1"/>
    <property type="molecule type" value="Genomic_DNA"/>
</dbReference>
<feature type="domain" description="OmpR/PhoB-type" evidence="3">
    <location>
        <begin position="215"/>
        <end position="312"/>
    </location>
</feature>
<organism evidence="4 5">
    <name type="scientific">Chitinophaga horti</name>
    <dbReference type="NCBI Taxonomy" id="2920382"/>
    <lineage>
        <taxon>Bacteria</taxon>
        <taxon>Pseudomonadati</taxon>
        <taxon>Bacteroidota</taxon>
        <taxon>Chitinophagia</taxon>
        <taxon>Chitinophagales</taxon>
        <taxon>Chitinophagaceae</taxon>
        <taxon>Chitinophaga</taxon>
    </lineage>
</organism>
<dbReference type="Gene3D" id="1.10.10.10">
    <property type="entry name" value="Winged helix-like DNA-binding domain superfamily/Winged helix DNA-binding domain"/>
    <property type="match status" value="1"/>
</dbReference>